<protein>
    <submittedName>
        <fullName evidence="1">Uncharacterized protein</fullName>
    </submittedName>
</protein>
<name>E7CA35_9PROT</name>
<dbReference type="AlphaFoldDB" id="E7CA35"/>
<proteinExistence type="predicted"/>
<sequence>MAGLVFNNPRFPHLTYETLSRAQELNEFRILHIVNPENPSEVVHSLEHEVRHPLHTGFPCKELLPRSAGAGGAEFTAAL</sequence>
<organism evidence="1">
    <name type="scientific">uncultured SAR11 cluster alpha proteobacterium H17925_45G17</name>
    <dbReference type="NCBI Taxonomy" id="715038"/>
    <lineage>
        <taxon>Bacteria</taxon>
        <taxon>Pseudomonadati</taxon>
        <taxon>Pseudomonadota</taxon>
        <taxon>Alphaproteobacteria</taxon>
        <taxon>Candidatus Pelagibacterales</taxon>
        <taxon>environmental samples</taxon>
    </lineage>
</organism>
<accession>E7CA35</accession>
<reference evidence="1" key="1">
    <citation type="submission" date="2010-01" db="EMBL/GenBank/DDBJ databases">
        <title>Genome fragments of uncultured bacteria from the North Pacific Subtropical Gyre.</title>
        <authorList>
            <person name="Pham V.D."/>
            <person name="DeLong E.F."/>
        </authorList>
    </citation>
    <scope>NUCLEOTIDE SEQUENCE</scope>
</reference>
<evidence type="ECO:0000313" key="1">
    <source>
        <dbReference type="EMBL" id="ADH43019.1"/>
    </source>
</evidence>
<dbReference type="EMBL" id="GU574704">
    <property type="protein sequence ID" value="ADH43019.1"/>
    <property type="molecule type" value="Genomic_DNA"/>
</dbReference>